<dbReference type="SUPFAM" id="SSF52047">
    <property type="entry name" value="RNI-like"/>
    <property type="match status" value="1"/>
</dbReference>
<reference evidence="2" key="1">
    <citation type="submission" date="2020-06" db="EMBL/GenBank/DDBJ databases">
        <authorList>
            <consortium name="Plant Systems Biology data submission"/>
        </authorList>
    </citation>
    <scope>NUCLEOTIDE SEQUENCE</scope>
    <source>
        <strain evidence="2">D6</strain>
    </source>
</reference>
<name>A0A9N8HTV8_9STRA</name>
<dbReference type="PANTHER" id="PTHR47679:SF2">
    <property type="entry name" value="C-TERMINAL OF ROC (COR) DOMAIN-CONTAINING PROTEIN"/>
    <property type="match status" value="1"/>
</dbReference>
<dbReference type="SMART" id="SM00368">
    <property type="entry name" value="LRR_RI"/>
    <property type="match status" value="3"/>
</dbReference>
<comment type="caution">
    <text evidence="2">The sequence shown here is derived from an EMBL/GenBank/DDBJ whole genome shotgun (WGS) entry which is preliminary data.</text>
</comment>
<dbReference type="Proteomes" id="UP001153069">
    <property type="component" value="Unassembled WGS sequence"/>
</dbReference>
<dbReference type="Gene3D" id="3.80.10.10">
    <property type="entry name" value="Ribonuclease Inhibitor"/>
    <property type="match status" value="1"/>
</dbReference>
<proteinExistence type="predicted"/>
<evidence type="ECO:0000313" key="2">
    <source>
        <dbReference type="EMBL" id="CAB9524605.1"/>
    </source>
</evidence>
<accession>A0A9N8HTV8</accession>
<protein>
    <submittedName>
        <fullName evidence="2">Uncharacterized protein</fullName>
    </submittedName>
</protein>
<sequence length="457" mass="50659">MTEEATRDAPISAPQLLDSLKDNTASHVRLELLSTTNLAEIQAAIEVNTSLQHAELLLDASCDKRTIQDMGSLLRSISSRPNLRQMALKSNLADDEQLSPRYALPMTTLVAVLERASGLQILHLGDVQLSGNTKDFASLEGVIRNHSSLHELSCTCWLSEQTRMAVGLSIDPLLRAITASRSLQSLSFQPSFFGGDLTNVTLGMLCYVPTLESINISKCHIPDEGMIAMATAMQSNKILRELQVTCRLEEPGCLALAQCLRQNASLEILSIHNTYSNIHIESTNIDIDITKSGTSGDTEDDSDETTVDDDHYLPIALTLQQSNRTLQELTMHGTRLCKSSQDAFVNTLKDNYSLMKVSLLGLIDSLQKKIEMYCRLNRAGRRNLMETGRAAPRQRWVETLTQVAGDLDCLFYLLSTKPSLCDLENMTMDDDPPTLYKRRMESEDTTSDSSKKKPRSA</sequence>
<dbReference type="EMBL" id="CAICTM010001556">
    <property type="protein sequence ID" value="CAB9524605.1"/>
    <property type="molecule type" value="Genomic_DNA"/>
</dbReference>
<gene>
    <name evidence="2" type="ORF">SEMRO_1558_G282330.1</name>
</gene>
<keyword evidence="3" id="KW-1185">Reference proteome</keyword>
<evidence type="ECO:0000313" key="3">
    <source>
        <dbReference type="Proteomes" id="UP001153069"/>
    </source>
</evidence>
<dbReference type="AlphaFoldDB" id="A0A9N8HTV8"/>
<dbReference type="InterPro" id="IPR032675">
    <property type="entry name" value="LRR_dom_sf"/>
</dbReference>
<feature type="region of interest" description="Disordered" evidence="1">
    <location>
        <begin position="431"/>
        <end position="457"/>
    </location>
</feature>
<evidence type="ECO:0000256" key="1">
    <source>
        <dbReference type="SAM" id="MobiDB-lite"/>
    </source>
</evidence>
<dbReference type="PANTHER" id="PTHR47679">
    <property type="entry name" value="PROTEIN TORNADO 1"/>
    <property type="match status" value="1"/>
</dbReference>
<organism evidence="2 3">
    <name type="scientific">Seminavis robusta</name>
    <dbReference type="NCBI Taxonomy" id="568900"/>
    <lineage>
        <taxon>Eukaryota</taxon>
        <taxon>Sar</taxon>
        <taxon>Stramenopiles</taxon>
        <taxon>Ochrophyta</taxon>
        <taxon>Bacillariophyta</taxon>
        <taxon>Bacillariophyceae</taxon>
        <taxon>Bacillariophycidae</taxon>
        <taxon>Naviculales</taxon>
        <taxon>Naviculaceae</taxon>
        <taxon>Seminavis</taxon>
    </lineage>
</organism>